<reference evidence="6 7" key="2">
    <citation type="submission" date="2018-11" db="EMBL/GenBank/DDBJ databases">
        <authorList>
            <consortium name="Pathogen Informatics"/>
        </authorList>
    </citation>
    <scope>NUCLEOTIDE SEQUENCE [LARGE SCALE GENOMIC DNA]</scope>
</reference>
<sequence length="160" mass="17337">MLNQSRVVVTGFGPFGGVSVNSSTTAVLNLQSKWEEIRSHAEFCPELVVLPNVEVSYQAADKVVSHIWDELKPNLVVHVGVDASSSKISLESQSGSGPYTEADDGCLPCQPVCHGQIRTKLSLDGPCAVLRSRGFKCDISTDPGCFLCGYIYRRWAACFP</sequence>
<name>A0A0R3W7I9_TAEAS</name>
<dbReference type="GO" id="GO:0005829">
    <property type="term" value="C:cytosol"/>
    <property type="evidence" value="ECO:0007669"/>
    <property type="project" value="InterPro"/>
</dbReference>
<dbReference type="OrthoDB" id="407146at2759"/>
<evidence type="ECO:0000313" key="8">
    <source>
        <dbReference type="WBParaSite" id="TASK_0000624701-mRNA-1"/>
    </source>
</evidence>
<dbReference type="GO" id="GO:0006508">
    <property type="term" value="P:proteolysis"/>
    <property type="evidence" value="ECO:0007669"/>
    <property type="project" value="UniProtKB-KW"/>
</dbReference>
<reference evidence="8" key="1">
    <citation type="submission" date="2017-02" db="UniProtKB">
        <authorList>
            <consortium name="WormBaseParasite"/>
        </authorList>
    </citation>
    <scope>IDENTIFICATION</scope>
</reference>
<dbReference type="SUPFAM" id="SSF53182">
    <property type="entry name" value="Pyrrolidone carboxyl peptidase (pyroglutamate aminopeptidase)"/>
    <property type="match status" value="1"/>
</dbReference>
<dbReference type="Proteomes" id="UP000282613">
    <property type="component" value="Unassembled WGS sequence"/>
</dbReference>
<dbReference type="STRING" id="60517.A0A0R3W7I9"/>
<dbReference type="AlphaFoldDB" id="A0A0R3W7I9"/>
<dbReference type="InterPro" id="IPR036440">
    <property type="entry name" value="Peptidase_C15-like_sf"/>
</dbReference>
<dbReference type="PANTHER" id="PTHR23402:SF1">
    <property type="entry name" value="PYROGLUTAMYL-PEPTIDASE I"/>
    <property type="match status" value="1"/>
</dbReference>
<dbReference type="GO" id="GO:0016920">
    <property type="term" value="F:pyroglutamyl-peptidase activity"/>
    <property type="evidence" value="ECO:0007669"/>
    <property type="project" value="InterPro"/>
</dbReference>
<dbReference type="PRINTS" id="PR00706">
    <property type="entry name" value="PYROGLUPTASE"/>
</dbReference>
<keyword evidence="4" id="KW-0378">Hydrolase</keyword>
<keyword evidence="7" id="KW-1185">Reference proteome</keyword>
<evidence type="ECO:0000313" key="6">
    <source>
        <dbReference type="EMBL" id="VDK36352.1"/>
    </source>
</evidence>
<evidence type="ECO:0000256" key="1">
    <source>
        <dbReference type="ARBA" id="ARBA00006641"/>
    </source>
</evidence>
<evidence type="ECO:0000256" key="4">
    <source>
        <dbReference type="ARBA" id="ARBA00022801"/>
    </source>
</evidence>
<keyword evidence="2" id="KW-0963">Cytoplasm</keyword>
<protein>
    <submittedName>
        <fullName evidence="8">Pyroglutamyl-peptidase I</fullName>
    </submittedName>
</protein>
<keyword evidence="5" id="KW-0788">Thiol protease</keyword>
<dbReference type="InterPro" id="IPR016125">
    <property type="entry name" value="Peptidase_C15-like"/>
</dbReference>
<keyword evidence="3" id="KW-0645">Protease</keyword>
<evidence type="ECO:0000256" key="2">
    <source>
        <dbReference type="ARBA" id="ARBA00022490"/>
    </source>
</evidence>
<dbReference type="Pfam" id="PF01470">
    <property type="entry name" value="Peptidase_C15"/>
    <property type="match status" value="1"/>
</dbReference>
<proteinExistence type="inferred from homology"/>
<dbReference type="InterPro" id="IPR000816">
    <property type="entry name" value="Peptidase_C15"/>
</dbReference>
<evidence type="ECO:0000256" key="5">
    <source>
        <dbReference type="ARBA" id="ARBA00022807"/>
    </source>
</evidence>
<organism evidence="8">
    <name type="scientific">Taenia asiatica</name>
    <name type="common">Asian tapeworm</name>
    <dbReference type="NCBI Taxonomy" id="60517"/>
    <lineage>
        <taxon>Eukaryota</taxon>
        <taxon>Metazoa</taxon>
        <taxon>Spiralia</taxon>
        <taxon>Lophotrochozoa</taxon>
        <taxon>Platyhelminthes</taxon>
        <taxon>Cestoda</taxon>
        <taxon>Eucestoda</taxon>
        <taxon>Cyclophyllidea</taxon>
        <taxon>Taeniidae</taxon>
        <taxon>Taenia</taxon>
    </lineage>
</organism>
<dbReference type="PANTHER" id="PTHR23402">
    <property type="entry name" value="PROTEASE FAMILY C15 PYROGLUTAMYL-PEPTIDASE I-RELATED"/>
    <property type="match status" value="1"/>
</dbReference>
<dbReference type="Gene3D" id="3.40.630.20">
    <property type="entry name" value="Peptidase C15, pyroglutamyl peptidase I-like"/>
    <property type="match status" value="1"/>
</dbReference>
<gene>
    <name evidence="6" type="ORF">TASK_LOCUS6248</name>
</gene>
<evidence type="ECO:0000256" key="3">
    <source>
        <dbReference type="ARBA" id="ARBA00022670"/>
    </source>
</evidence>
<evidence type="ECO:0000313" key="7">
    <source>
        <dbReference type="Proteomes" id="UP000282613"/>
    </source>
</evidence>
<accession>A0A0R3W7I9</accession>
<dbReference type="WBParaSite" id="TASK_0000624701-mRNA-1">
    <property type="protein sequence ID" value="TASK_0000624701-mRNA-1"/>
    <property type="gene ID" value="TASK_0000624701"/>
</dbReference>
<comment type="similarity">
    <text evidence="1">Belongs to the peptidase C15 family.</text>
</comment>
<dbReference type="EMBL" id="UYRS01018482">
    <property type="protein sequence ID" value="VDK36352.1"/>
    <property type="molecule type" value="Genomic_DNA"/>
</dbReference>